<accession>A0A9Q9HDR2</accession>
<name>A0A9Q9HDR2_9RHOB</name>
<dbReference type="EMBL" id="CP080776">
    <property type="protein sequence ID" value="UWP96702.1"/>
    <property type="molecule type" value="Genomic_DNA"/>
</dbReference>
<dbReference type="AlphaFoldDB" id="A0A9Q9HDR2"/>
<keyword evidence="1" id="KW-0732">Signal</keyword>
<evidence type="ECO:0000256" key="1">
    <source>
        <dbReference type="SAM" id="SignalP"/>
    </source>
</evidence>
<feature type="domain" description="DUF2059" evidence="2">
    <location>
        <begin position="93"/>
        <end position="149"/>
    </location>
</feature>
<organism evidence="3 4">
    <name type="scientific">Aliiroseovarius crassostreae</name>
    <dbReference type="NCBI Taxonomy" id="154981"/>
    <lineage>
        <taxon>Bacteria</taxon>
        <taxon>Pseudomonadati</taxon>
        <taxon>Pseudomonadota</taxon>
        <taxon>Alphaproteobacteria</taxon>
        <taxon>Rhodobacterales</taxon>
        <taxon>Paracoccaceae</taxon>
        <taxon>Aliiroseovarius</taxon>
    </lineage>
</organism>
<feature type="signal peptide" evidence="1">
    <location>
        <begin position="1"/>
        <end position="23"/>
    </location>
</feature>
<evidence type="ECO:0000313" key="4">
    <source>
        <dbReference type="Proteomes" id="UP001057991"/>
    </source>
</evidence>
<proteinExistence type="predicted"/>
<reference evidence="3" key="1">
    <citation type="submission" date="2021-08" db="EMBL/GenBank/DDBJ databases">
        <authorList>
            <person name="Nwanade C."/>
            <person name="Wang M."/>
            <person name="Masoudi A."/>
            <person name="Yu Z."/>
            <person name="Liu J."/>
        </authorList>
    </citation>
    <scope>NUCLEOTIDE SEQUENCE</scope>
    <source>
        <strain evidence="3">S056</strain>
    </source>
</reference>
<dbReference type="Proteomes" id="UP001057991">
    <property type="component" value="Chromosome"/>
</dbReference>
<feature type="chain" id="PRO_5040506229" evidence="1">
    <location>
        <begin position="24"/>
        <end position="171"/>
    </location>
</feature>
<dbReference type="InterPro" id="IPR018637">
    <property type="entry name" value="DUF2059"/>
</dbReference>
<protein>
    <submittedName>
        <fullName evidence="3">DUF2059 domain-containing protein</fullName>
    </submittedName>
</protein>
<gene>
    <name evidence="3" type="ORF">K3X48_06925</name>
</gene>
<sequence length="171" mass="19059">MRLTTTALALTLTTFVALAPAHAEGETHTQKVALAAGYIEATLQDIDMSAMIQTMWKPLVADIQSKGIPLDEGQIAKIDRIYQDEMTEPMYEIMRAQAQVMADVFTFEEIKALRDFYATDLGRSAMSKLPQLAEVQTPQIMKMVQEKMPMIIPRVQEILVEGVESEGAQPQ</sequence>
<dbReference type="RefSeq" id="WP_259806737.1">
    <property type="nucleotide sequence ID" value="NZ_CP080776.1"/>
</dbReference>
<evidence type="ECO:0000259" key="2">
    <source>
        <dbReference type="Pfam" id="PF09832"/>
    </source>
</evidence>
<dbReference type="Pfam" id="PF09832">
    <property type="entry name" value="DUF2059"/>
    <property type="match status" value="1"/>
</dbReference>
<evidence type="ECO:0000313" key="3">
    <source>
        <dbReference type="EMBL" id="UWP96702.1"/>
    </source>
</evidence>